<dbReference type="GO" id="GO:0006811">
    <property type="term" value="P:monoatomic ion transport"/>
    <property type="evidence" value="ECO:0007669"/>
    <property type="project" value="UniProtKB-KW"/>
</dbReference>
<feature type="transmembrane region" description="Helical" evidence="10">
    <location>
        <begin position="85"/>
        <end position="107"/>
    </location>
</feature>
<dbReference type="NCBIfam" id="TIGR00797">
    <property type="entry name" value="matE"/>
    <property type="match status" value="1"/>
</dbReference>
<keyword evidence="2" id="KW-0813">Transport</keyword>
<keyword evidence="6 10" id="KW-1133">Transmembrane helix</keyword>
<dbReference type="InterPro" id="IPR048279">
    <property type="entry name" value="MdtK-like"/>
</dbReference>
<dbReference type="GO" id="GO:0005886">
    <property type="term" value="C:plasma membrane"/>
    <property type="evidence" value="ECO:0007669"/>
    <property type="project" value="UniProtKB-SubCell"/>
</dbReference>
<feature type="transmembrane region" description="Helical" evidence="10">
    <location>
        <begin position="238"/>
        <end position="261"/>
    </location>
</feature>
<gene>
    <name evidence="11" type="ordered locus">Halhy_2024</name>
</gene>
<dbReference type="InterPro" id="IPR002528">
    <property type="entry name" value="MATE_fam"/>
</dbReference>
<evidence type="ECO:0000256" key="9">
    <source>
        <dbReference type="ARBA" id="ARBA00031636"/>
    </source>
</evidence>
<dbReference type="HOGENOM" id="CLU_012893_6_3_10"/>
<feature type="transmembrane region" description="Helical" evidence="10">
    <location>
        <begin position="350"/>
        <end position="374"/>
    </location>
</feature>
<evidence type="ECO:0000256" key="10">
    <source>
        <dbReference type="SAM" id="Phobius"/>
    </source>
</evidence>
<keyword evidence="5 10" id="KW-0812">Transmembrane</keyword>
<feature type="transmembrane region" description="Helical" evidence="10">
    <location>
        <begin position="410"/>
        <end position="431"/>
    </location>
</feature>
<feature type="transmembrane region" description="Helical" evidence="10">
    <location>
        <begin position="51"/>
        <end position="73"/>
    </location>
</feature>
<dbReference type="GO" id="GO:0015297">
    <property type="term" value="F:antiporter activity"/>
    <property type="evidence" value="ECO:0007669"/>
    <property type="project" value="UniProtKB-KW"/>
</dbReference>
<evidence type="ECO:0000256" key="2">
    <source>
        <dbReference type="ARBA" id="ARBA00022448"/>
    </source>
</evidence>
<dbReference type="OrthoDB" id="9780160at2"/>
<feature type="transmembrane region" description="Helical" evidence="10">
    <location>
        <begin position="315"/>
        <end position="338"/>
    </location>
</feature>
<dbReference type="STRING" id="760192.Halhy_2024"/>
<keyword evidence="4" id="KW-1003">Cell membrane</keyword>
<dbReference type="PIRSF" id="PIRSF006603">
    <property type="entry name" value="DinF"/>
    <property type="match status" value="1"/>
</dbReference>
<dbReference type="InterPro" id="IPR050222">
    <property type="entry name" value="MATE_MdtK"/>
</dbReference>
<keyword evidence="8 10" id="KW-0472">Membrane</keyword>
<evidence type="ECO:0000313" key="11">
    <source>
        <dbReference type="EMBL" id="AEE49909.1"/>
    </source>
</evidence>
<reference key="2">
    <citation type="submission" date="2011-04" db="EMBL/GenBank/DDBJ databases">
        <title>Complete sequence of chromosome of Haliscomenobacter hydrossis DSM 1100.</title>
        <authorList>
            <consortium name="US DOE Joint Genome Institute (JGI-PGF)"/>
            <person name="Lucas S."/>
            <person name="Han J."/>
            <person name="Lapidus A."/>
            <person name="Bruce D."/>
            <person name="Goodwin L."/>
            <person name="Pitluck S."/>
            <person name="Peters L."/>
            <person name="Kyrpides N."/>
            <person name="Mavromatis K."/>
            <person name="Ivanova N."/>
            <person name="Ovchinnikova G."/>
            <person name="Pagani I."/>
            <person name="Daligault H."/>
            <person name="Detter J.C."/>
            <person name="Han C."/>
            <person name="Land M."/>
            <person name="Hauser L."/>
            <person name="Markowitz V."/>
            <person name="Cheng J.-F."/>
            <person name="Hugenholtz P."/>
            <person name="Woyke T."/>
            <person name="Wu D."/>
            <person name="Verbarg S."/>
            <person name="Frueling A."/>
            <person name="Brambilla E."/>
            <person name="Klenk H.-P."/>
            <person name="Eisen J.A."/>
        </authorList>
    </citation>
    <scope>NUCLEOTIDE SEQUENCE</scope>
    <source>
        <strain>DSM 1100</strain>
    </source>
</reference>
<evidence type="ECO:0000256" key="5">
    <source>
        <dbReference type="ARBA" id="ARBA00022692"/>
    </source>
</evidence>
<feature type="transmembrane region" description="Helical" evidence="10">
    <location>
        <begin position="127"/>
        <end position="146"/>
    </location>
</feature>
<feature type="transmembrane region" description="Helical" evidence="10">
    <location>
        <begin position="386"/>
        <end position="404"/>
    </location>
</feature>
<name>F4KPF5_HALH1</name>
<dbReference type="eggNOG" id="COG0534">
    <property type="taxonomic scope" value="Bacteria"/>
</dbReference>
<protein>
    <recommendedName>
        <fullName evidence="9">Multidrug-efflux transporter</fullName>
    </recommendedName>
</protein>
<proteinExistence type="predicted"/>
<evidence type="ECO:0000256" key="4">
    <source>
        <dbReference type="ARBA" id="ARBA00022475"/>
    </source>
</evidence>
<accession>F4KPF5</accession>
<reference evidence="11 12" key="1">
    <citation type="journal article" date="2011" name="Stand. Genomic Sci.">
        <title>Complete genome sequence of Haliscomenobacter hydrossis type strain (O).</title>
        <authorList>
            <consortium name="US DOE Joint Genome Institute (JGI-PGF)"/>
            <person name="Daligault H."/>
            <person name="Lapidus A."/>
            <person name="Zeytun A."/>
            <person name="Nolan M."/>
            <person name="Lucas S."/>
            <person name="Del Rio T.G."/>
            <person name="Tice H."/>
            <person name="Cheng J.F."/>
            <person name="Tapia R."/>
            <person name="Han C."/>
            <person name="Goodwin L."/>
            <person name="Pitluck S."/>
            <person name="Liolios K."/>
            <person name="Pagani I."/>
            <person name="Ivanova N."/>
            <person name="Huntemann M."/>
            <person name="Mavromatis K."/>
            <person name="Mikhailova N."/>
            <person name="Pati A."/>
            <person name="Chen A."/>
            <person name="Palaniappan K."/>
            <person name="Land M."/>
            <person name="Hauser L."/>
            <person name="Brambilla E.M."/>
            <person name="Rohde M."/>
            <person name="Verbarg S."/>
            <person name="Goker M."/>
            <person name="Bristow J."/>
            <person name="Eisen J.A."/>
            <person name="Markowitz V."/>
            <person name="Hugenholtz P."/>
            <person name="Kyrpides N.C."/>
            <person name="Klenk H.P."/>
            <person name="Woyke T."/>
        </authorList>
    </citation>
    <scope>NUCLEOTIDE SEQUENCE [LARGE SCALE GENOMIC DNA]</scope>
    <source>
        <strain evidence="12">ATCC 27775 / DSM 1100 / LMG 10767 / O</strain>
    </source>
</reference>
<dbReference type="AlphaFoldDB" id="F4KPF5"/>
<feature type="transmembrane region" description="Helical" evidence="10">
    <location>
        <begin position="186"/>
        <end position="209"/>
    </location>
</feature>
<dbReference type="RefSeq" id="WP_013764462.1">
    <property type="nucleotide sequence ID" value="NC_015510.1"/>
</dbReference>
<evidence type="ECO:0000256" key="1">
    <source>
        <dbReference type="ARBA" id="ARBA00004651"/>
    </source>
</evidence>
<dbReference type="Pfam" id="PF01554">
    <property type="entry name" value="MatE"/>
    <property type="match status" value="2"/>
</dbReference>
<evidence type="ECO:0000256" key="3">
    <source>
        <dbReference type="ARBA" id="ARBA00022449"/>
    </source>
</evidence>
<dbReference type="CDD" id="cd13131">
    <property type="entry name" value="MATE_NorM_like"/>
    <property type="match status" value="1"/>
</dbReference>
<dbReference type="PANTHER" id="PTHR43298:SF2">
    <property type="entry name" value="FMN_FAD EXPORTER YEEO-RELATED"/>
    <property type="match status" value="1"/>
</dbReference>
<evidence type="ECO:0000256" key="6">
    <source>
        <dbReference type="ARBA" id="ARBA00022989"/>
    </source>
</evidence>
<dbReference type="Proteomes" id="UP000008461">
    <property type="component" value="Chromosome"/>
</dbReference>
<organism evidence="11 12">
    <name type="scientific">Haliscomenobacter hydrossis (strain ATCC 27775 / DSM 1100 / LMG 10767 / O)</name>
    <dbReference type="NCBI Taxonomy" id="760192"/>
    <lineage>
        <taxon>Bacteria</taxon>
        <taxon>Pseudomonadati</taxon>
        <taxon>Bacteroidota</taxon>
        <taxon>Saprospiria</taxon>
        <taxon>Saprospirales</taxon>
        <taxon>Haliscomenobacteraceae</taxon>
        <taxon>Haliscomenobacter</taxon>
    </lineage>
</organism>
<dbReference type="KEGG" id="hhy:Halhy_2024"/>
<dbReference type="PANTHER" id="PTHR43298">
    <property type="entry name" value="MULTIDRUG RESISTANCE PROTEIN NORM-RELATED"/>
    <property type="match status" value="1"/>
</dbReference>
<evidence type="ECO:0000256" key="8">
    <source>
        <dbReference type="ARBA" id="ARBA00023136"/>
    </source>
</evidence>
<comment type="subcellular location">
    <subcellularLocation>
        <location evidence="1">Cell membrane</location>
        <topology evidence="1">Multi-pass membrane protein</topology>
    </subcellularLocation>
</comment>
<sequence>MLSSELRILIKLGLPIALAELSGMVLATLGTYMIGQIGVTDVAAAGAANPIFWLVALIGIGGLSMTSPLVAAADERDEPAEVKRILFASSITSLLFAGVEILFLVLLNLNFHLLGHQADVAALAQPYLWLLIAQMPMMSLYFNLIYFTDGLSLTRVGLVFSLLGFVFGALLNWLFVFGHWGFPQLGLYGLGLSSMLTIILQLGAMVVYLRNSRRFRHIMAPNITWSAIWSKTRDYISVALPVSGQALIEYSAYAVGAIWIGQLGKYPLAGHQVAMTLVGTTFVVLMAIGTAGSIRIGQAFGQKNPAQIRLSGYAAMLLAVGLVLIPALSFMFASDAIARFFIDDPKVWDIAASLIVIAGFFQVSDAMQSVGISLLRGMEDTRMPSLISFVAYWALGMPIAYWLIFHLNWGVQGVWIGFLIALTTQAVWFTWRFNELSRRQV</sequence>
<keyword evidence="7" id="KW-0406">Ion transport</keyword>
<feature type="transmembrane region" description="Helical" evidence="10">
    <location>
        <begin position="158"/>
        <end position="180"/>
    </location>
</feature>
<keyword evidence="3" id="KW-0050">Antiport</keyword>
<feature type="transmembrane region" description="Helical" evidence="10">
    <location>
        <begin position="12"/>
        <end position="39"/>
    </location>
</feature>
<dbReference type="EMBL" id="CP002691">
    <property type="protein sequence ID" value="AEE49909.1"/>
    <property type="molecule type" value="Genomic_DNA"/>
</dbReference>
<evidence type="ECO:0000313" key="12">
    <source>
        <dbReference type="Proteomes" id="UP000008461"/>
    </source>
</evidence>
<evidence type="ECO:0000256" key="7">
    <source>
        <dbReference type="ARBA" id="ARBA00023065"/>
    </source>
</evidence>
<dbReference type="GO" id="GO:0042910">
    <property type="term" value="F:xenobiotic transmembrane transporter activity"/>
    <property type="evidence" value="ECO:0007669"/>
    <property type="project" value="InterPro"/>
</dbReference>
<feature type="transmembrane region" description="Helical" evidence="10">
    <location>
        <begin position="273"/>
        <end position="294"/>
    </location>
</feature>
<keyword evidence="12" id="KW-1185">Reference proteome</keyword>